<protein>
    <submittedName>
        <fullName evidence="1">Uncharacterized protein</fullName>
    </submittedName>
</protein>
<evidence type="ECO:0000313" key="1">
    <source>
        <dbReference type="EMBL" id="AAF84782.1"/>
    </source>
</evidence>
<dbReference type="Proteomes" id="UP000000812">
    <property type="component" value="Chromosome"/>
</dbReference>
<proteinExistence type="predicted"/>
<accession>Q9PC05</accession>
<evidence type="ECO:0000313" key="2">
    <source>
        <dbReference type="Proteomes" id="UP000000812"/>
    </source>
</evidence>
<organism evidence="1 2">
    <name type="scientific">Xylella fastidiosa (strain 9a5c)</name>
    <dbReference type="NCBI Taxonomy" id="160492"/>
    <lineage>
        <taxon>Bacteria</taxon>
        <taxon>Pseudomonadati</taxon>
        <taxon>Pseudomonadota</taxon>
        <taxon>Gammaproteobacteria</taxon>
        <taxon>Lysobacterales</taxon>
        <taxon>Lysobacteraceae</taxon>
        <taxon>Xylella</taxon>
    </lineage>
</organism>
<gene>
    <name evidence="1" type="ordered locus">XF_1980</name>
</gene>
<dbReference type="AlphaFoldDB" id="Q9PC05"/>
<dbReference type="PIR" id="H82614">
    <property type="entry name" value="H82614"/>
</dbReference>
<reference evidence="1 2" key="1">
    <citation type="journal article" date="2000" name="Nature">
        <title>The genome sequence of the plant pathogen Xylella fastidiosa.</title>
        <authorList>
            <person name="Simpson A.J."/>
            <person name="Reinach F.C."/>
            <person name="Arruda P."/>
            <person name="Abreu F.A."/>
            <person name="Acencio M."/>
            <person name="Alvarenga R."/>
            <person name="Alves L.M."/>
            <person name="Araya J.E."/>
            <person name="Baia G.S."/>
            <person name="Baptista C.S."/>
            <person name="Barros M.H."/>
            <person name="Bonaccorsi E.D."/>
            <person name="Bordin S."/>
            <person name="Bove J.M."/>
            <person name="Briones M.R."/>
            <person name="Bueno M.R."/>
            <person name="Camargo A.A."/>
            <person name="Camargo L.E."/>
            <person name="Carraro D.M."/>
            <person name="Carrer H."/>
            <person name="Colauto N.B."/>
            <person name="Colombo C."/>
            <person name="Costa F.F."/>
            <person name="Costa M.C."/>
            <person name="Costa-Neto C.M."/>
            <person name="Coutinho L.L."/>
            <person name="Cristofani M."/>
            <person name="Dias-Neto E."/>
            <person name="Docena C."/>
            <person name="El-Dorry H."/>
            <person name="Facincani A.P."/>
            <person name="Ferreira A.J."/>
            <person name="Ferreira V.C."/>
            <person name="Ferro J.A."/>
            <person name="Fraga J.S."/>
            <person name="Franca S.C."/>
            <person name="Franco M.C."/>
            <person name="Frohme M."/>
            <person name="Furlan L.R."/>
            <person name="Garnier M."/>
            <person name="Goldman G.H."/>
            <person name="Goldman M.H."/>
            <person name="Gomes S.L."/>
            <person name="Gruber A."/>
            <person name="Ho P.L."/>
            <person name="Hoheisel J.D."/>
            <person name="Junqueira M.L."/>
            <person name="Kemper E.L."/>
            <person name="Kitajima J.P."/>
            <person name="Krieger J.E."/>
            <person name="Kuramae E.E."/>
            <person name="Laigret F."/>
            <person name="Lambais M.R."/>
            <person name="Leite L.C."/>
            <person name="Lemos E.G."/>
            <person name="Lemos M.V."/>
            <person name="Lopes S.A."/>
            <person name="Lopes C.R."/>
            <person name="Machado J.A."/>
            <person name="Machado M.A."/>
            <person name="Madeira A.M."/>
            <person name="Madeira H.M."/>
            <person name="Marino C.L."/>
            <person name="Marques M.V."/>
            <person name="Martins E.A."/>
            <person name="Martins E.M."/>
            <person name="Matsukuma A.Y."/>
            <person name="Menck C.F."/>
            <person name="Miracca E.C."/>
            <person name="Miyaki C.Y."/>
            <person name="Monteriro-Vitorello C.B."/>
            <person name="Moon D.H."/>
            <person name="Nagai M.A."/>
            <person name="Nascimento A.L."/>
            <person name="Netto L.E."/>
            <person name="Nhani A.Jr."/>
            <person name="Nobrega F.G."/>
            <person name="Nunes L.R."/>
            <person name="Oliveira M.A."/>
            <person name="de Oliveira M.C."/>
            <person name="de Oliveira R.C."/>
            <person name="Palmieri D.A."/>
            <person name="Paris A."/>
            <person name="Peixoto B.R."/>
            <person name="Pereira G.A."/>
            <person name="Pereira H.A.Jr."/>
            <person name="Pesquero J.B."/>
            <person name="Quaggio R.B."/>
            <person name="Roberto P.G."/>
            <person name="Rodrigues V."/>
            <person name="de M Rosa A.J."/>
            <person name="de Rosa V.E.Jr."/>
            <person name="de Sa R.G."/>
            <person name="Santelli R.V."/>
            <person name="Sawasaki H.E."/>
            <person name="da Silva A.C."/>
            <person name="da Silva A.M."/>
            <person name="da Silva F.R."/>
            <person name="da Silva W.A.Jr."/>
            <person name="da Silveira J.F."/>
            <person name="Silvestri M.L."/>
            <person name="Siqueira W.J."/>
            <person name="de Souza A.A."/>
            <person name="de Souza A.P."/>
            <person name="Terenzi M.F."/>
            <person name="Truffi D."/>
            <person name="Tsai S.M."/>
            <person name="Tsuhako M.H."/>
            <person name="Vallada H."/>
            <person name="Van Sluys M.A."/>
            <person name="Verjovski-Almeida S."/>
            <person name="Vettore A.L."/>
            <person name="Zago M.A."/>
            <person name="Zatz M."/>
            <person name="Meidanis J."/>
            <person name="Setubal J.C."/>
        </authorList>
    </citation>
    <scope>NUCLEOTIDE SEQUENCE [LARGE SCALE GENOMIC DNA]</scope>
    <source>
        <strain evidence="1 2">9a5c</strain>
    </source>
</reference>
<name>Q9PC05_XYLFA</name>
<sequence length="124" mass="14249">MSRGLQHCIRACIQKLKALLSGRSQAHLAGRSFTTHSHSLPVITCSEKSCKKNSYHYQSILRSLSKYLKDHREKQHNMPYQMSDWIFSPKPIASFQHNYGKQCAEVRIIKPFATRCLATKIMSP</sequence>
<dbReference type="HOGENOM" id="CLU_2003036_0_0_6"/>
<dbReference type="KEGG" id="xfa:XF_1980"/>
<dbReference type="EMBL" id="AE003849">
    <property type="protein sequence ID" value="AAF84782.1"/>
    <property type="molecule type" value="Genomic_DNA"/>
</dbReference>